<evidence type="ECO:0000256" key="3">
    <source>
        <dbReference type="ARBA" id="ARBA00022824"/>
    </source>
</evidence>
<organism evidence="8 9">
    <name type="scientific">Penicillium polonicum</name>
    <dbReference type="NCBI Taxonomy" id="60169"/>
    <lineage>
        <taxon>Eukaryota</taxon>
        <taxon>Fungi</taxon>
        <taxon>Dikarya</taxon>
        <taxon>Ascomycota</taxon>
        <taxon>Pezizomycotina</taxon>
        <taxon>Eurotiomycetes</taxon>
        <taxon>Eurotiomycetidae</taxon>
        <taxon>Eurotiales</taxon>
        <taxon>Aspergillaceae</taxon>
        <taxon>Penicillium</taxon>
    </lineage>
</organism>
<keyword evidence="3" id="KW-0256">Endoplasmic reticulum</keyword>
<feature type="transmembrane region" description="Helical" evidence="7">
    <location>
        <begin position="63"/>
        <end position="82"/>
    </location>
</feature>
<keyword evidence="5 7" id="KW-0472">Membrane</keyword>
<feature type="region of interest" description="Disordered" evidence="6">
    <location>
        <begin position="367"/>
        <end position="386"/>
    </location>
</feature>
<evidence type="ECO:0000313" key="8">
    <source>
        <dbReference type="EMBL" id="OQD64513.1"/>
    </source>
</evidence>
<sequence length="391" mass="43210">MKLVTPDTGIPRTPKKKLIKAYTFPLHGLFTGYLCPLSVFMHGQVPKQMGRWIRLRPNQDVGFWTYITLLLLSLQNMTSIILQHKVQSQPATNNDRFDPICGIILTEIFKFTISTICLMRVDTDAAPSLREVLRATILSPSSDATVSALLFTVATILQSVGAYSLGLIPYLVLSQFKTILTPIFARMILNQRYALKNWLFIAMMALGIVLTQLGSGSARLSPKEVKTQAMVHGAFAMLLAGVCVALASLCIERTMKKSGHLFLCNAQLAAYSSAFAIIYCCWLTKFSFTHFFRGFSPLVWIYLVLQVSGSFLVAWCVQMTSTVTKNYAQGLGFVLAVLMPRLVAHEHISIQLLAGVGLVLASVLGSTSSNQRKPDMDEIREKGNDSNVCKV</sequence>
<keyword evidence="4 7" id="KW-1133">Transmembrane helix</keyword>
<comment type="subcellular location">
    <subcellularLocation>
        <location evidence="1">Endoplasmic reticulum membrane</location>
        <topology evidence="1">Multi-pass membrane protein</topology>
    </subcellularLocation>
</comment>
<comment type="caution">
    <text evidence="8">The sequence shown here is derived from an EMBL/GenBank/DDBJ whole genome shotgun (WGS) entry which is preliminary data.</text>
</comment>
<gene>
    <name evidence="8" type="ORF">PENPOL_c007G09630</name>
</gene>
<dbReference type="PANTHER" id="PTHR10231">
    <property type="entry name" value="NUCLEOTIDE-SUGAR TRANSMEMBRANE TRANSPORTER"/>
    <property type="match status" value="1"/>
</dbReference>
<evidence type="ECO:0000313" key="9">
    <source>
        <dbReference type="Proteomes" id="UP000191408"/>
    </source>
</evidence>
<evidence type="ECO:0000256" key="4">
    <source>
        <dbReference type="ARBA" id="ARBA00022989"/>
    </source>
</evidence>
<name>A0A1V6NII7_PENPO</name>
<reference evidence="9" key="1">
    <citation type="journal article" date="2017" name="Nat. Microbiol.">
        <title>Global analysis of biosynthetic gene clusters reveals vast potential of secondary metabolite production in Penicillium species.</title>
        <authorList>
            <person name="Nielsen J.C."/>
            <person name="Grijseels S."/>
            <person name="Prigent S."/>
            <person name="Ji B."/>
            <person name="Dainat J."/>
            <person name="Nielsen K.F."/>
            <person name="Frisvad J.C."/>
            <person name="Workman M."/>
            <person name="Nielsen J."/>
        </authorList>
    </citation>
    <scope>NUCLEOTIDE SEQUENCE [LARGE SCALE GENOMIC DNA]</scope>
    <source>
        <strain evidence="9">IBT 4502</strain>
    </source>
</reference>
<dbReference type="Proteomes" id="UP000191408">
    <property type="component" value="Unassembled WGS sequence"/>
</dbReference>
<proteinExistence type="predicted"/>
<evidence type="ECO:0000256" key="5">
    <source>
        <dbReference type="ARBA" id="ARBA00023136"/>
    </source>
</evidence>
<evidence type="ECO:0008006" key="10">
    <source>
        <dbReference type="Google" id="ProtNLM"/>
    </source>
</evidence>
<feature type="transmembrane region" description="Helical" evidence="7">
    <location>
        <begin position="21"/>
        <end position="43"/>
    </location>
</feature>
<feature type="transmembrane region" description="Helical" evidence="7">
    <location>
        <begin position="233"/>
        <end position="251"/>
    </location>
</feature>
<accession>A0A1V6NII7</accession>
<dbReference type="Pfam" id="PF04142">
    <property type="entry name" value="Nuc_sug_transp"/>
    <property type="match status" value="1"/>
</dbReference>
<feature type="compositionally biased region" description="Basic and acidic residues" evidence="6">
    <location>
        <begin position="372"/>
        <end position="384"/>
    </location>
</feature>
<evidence type="ECO:0000256" key="7">
    <source>
        <dbReference type="SAM" id="Phobius"/>
    </source>
</evidence>
<dbReference type="GO" id="GO:0000139">
    <property type="term" value="C:Golgi membrane"/>
    <property type="evidence" value="ECO:0007669"/>
    <property type="project" value="InterPro"/>
</dbReference>
<feature type="transmembrane region" description="Helical" evidence="7">
    <location>
        <begin position="194"/>
        <end position="213"/>
    </location>
</feature>
<dbReference type="InterPro" id="IPR007271">
    <property type="entry name" value="Nuc_sug_transpt"/>
</dbReference>
<evidence type="ECO:0000256" key="6">
    <source>
        <dbReference type="SAM" id="MobiDB-lite"/>
    </source>
</evidence>
<dbReference type="GO" id="GO:0015165">
    <property type="term" value="F:pyrimidine nucleotide-sugar transmembrane transporter activity"/>
    <property type="evidence" value="ECO:0007669"/>
    <property type="project" value="InterPro"/>
</dbReference>
<dbReference type="STRING" id="60169.A0A1V6NII7"/>
<feature type="transmembrane region" description="Helical" evidence="7">
    <location>
        <begin position="297"/>
        <end position="315"/>
    </location>
</feature>
<evidence type="ECO:0000256" key="2">
    <source>
        <dbReference type="ARBA" id="ARBA00022692"/>
    </source>
</evidence>
<keyword evidence="9" id="KW-1185">Reference proteome</keyword>
<keyword evidence="2 7" id="KW-0812">Transmembrane</keyword>
<dbReference type="AlphaFoldDB" id="A0A1V6NII7"/>
<dbReference type="SUPFAM" id="SSF103481">
    <property type="entry name" value="Multidrug resistance efflux transporter EmrE"/>
    <property type="match status" value="1"/>
</dbReference>
<dbReference type="EMBL" id="MDYM01000007">
    <property type="protein sequence ID" value="OQD64513.1"/>
    <property type="molecule type" value="Genomic_DNA"/>
</dbReference>
<dbReference type="InterPro" id="IPR037185">
    <property type="entry name" value="EmrE-like"/>
</dbReference>
<dbReference type="OrthoDB" id="408493at2759"/>
<feature type="transmembrane region" description="Helical" evidence="7">
    <location>
        <begin position="263"/>
        <end position="285"/>
    </location>
</feature>
<feature type="transmembrane region" description="Helical" evidence="7">
    <location>
        <begin position="148"/>
        <end position="173"/>
    </location>
</feature>
<protein>
    <recommendedName>
        <fullName evidence="10">EamA domain-containing protein</fullName>
    </recommendedName>
</protein>
<evidence type="ECO:0000256" key="1">
    <source>
        <dbReference type="ARBA" id="ARBA00004477"/>
    </source>
</evidence>